<protein>
    <submittedName>
        <fullName evidence="1">Uncharacterized protein</fullName>
    </submittedName>
</protein>
<evidence type="ECO:0000313" key="1">
    <source>
        <dbReference type="EMBL" id="WTW72921.1"/>
    </source>
</evidence>
<sequence>MSTVEEFRTGIRGRQRLFLFSRADTPAPVRRDITAERVLGPPKESRP</sequence>
<proteinExistence type="predicted"/>
<dbReference type="EMBL" id="CP108313">
    <property type="protein sequence ID" value="WTW72921.1"/>
    <property type="molecule type" value="Genomic_DNA"/>
</dbReference>
<organism evidence="1">
    <name type="scientific">Streptomyces sp. NBC_00008</name>
    <dbReference type="NCBI Taxonomy" id="2903610"/>
    <lineage>
        <taxon>Bacteria</taxon>
        <taxon>Bacillati</taxon>
        <taxon>Actinomycetota</taxon>
        <taxon>Actinomycetes</taxon>
        <taxon>Kitasatosporales</taxon>
        <taxon>Streptomycetaceae</taxon>
        <taxon>Streptomyces</taxon>
    </lineage>
</organism>
<reference evidence="1" key="1">
    <citation type="submission" date="2022-10" db="EMBL/GenBank/DDBJ databases">
        <title>The complete genomes of actinobacterial strains from the NBC collection.</title>
        <authorList>
            <person name="Joergensen T.S."/>
            <person name="Alvarez Arevalo M."/>
            <person name="Sterndorff E.B."/>
            <person name="Faurdal D."/>
            <person name="Vuksanovic O."/>
            <person name="Mourched A.-S."/>
            <person name="Charusanti P."/>
            <person name="Shaw S."/>
            <person name="Blin K."/>
            <person name="Weber T."/>
        </authorList>
    </citation>
    <scope>NUCLEOTIDE SEQUENCE</scope>
    <source>
        <strain evidence="1">NBC_00008</strain>
    </source>
</reference>
<name>A0AAU2W1L7_9ACTN</name>
<dbReference type="AlphaFoldDB" id="A0AAU2W1L7"/>
<gene>
    <name evidence="1" type="ORF">OG398_34075</name>
</gene>
<accession>A0AAU2W1L7</accession>